<gene>
    <name evidence="2" type="ORF">EDD35_3901</name>
</gene>
<dbReference type="Gene3D" id="3.40.50.150">
    <property type="entry name" value="Vaccinia Virus protein VP39"/>
    <property type="match status" value="1"/>
</dbReference>
<name>A0A3N2GYA0_9PSEU</name>
<dbReference type="GO" id="GO:0008757">
    <property type="term" value="F:S-adenosylmethionine-dependent methyltransferase activity"/>
    <property type="evidence" value="ECO:0007669"/>
    <property type="project" value="InterPro"/>
</dbReference>
<dbReference type="InterPro" id="IPR013216">
    <property type="entry name" value="Methyltransf_11"/>
</dbReference>
<comment type="caution">
    <text evidence="2">The sequence shown here is derived from an EMBL/GenBank/DDBJ whole genome shotgun (WGS) entry which is preliminary data.</text>
</comment>
<dbReference type="InterPro" id="IPR029063">
    <property type="entry name" value="SAM-dependent_MTases_sf"/>
</dbReference>
<evidence type="ECO:0000313" key="3">
    <source>
        <dbReference type="Proteomes" id="UP000274843"/>
    </source>
</evidence>
<accession>A0A3N2GYA0</accession>
<keyword evidence="2" id="KW-0489">Methyltransferase</keyword>
<dbReference type="AlphaFoldDB" id="A0A3N2GYA0"/>
<dbReference type="GO" id="GO:0032259">
    <property type="term" value="P:methylation"/>
    <property type="evidence" value="ECO:0007669"/>
    <property type="project" value="UniProtKB-KW"/>
</dbReference>
<organism evidence="2 3">
    <name type="scientific">Amycolatopsis thermoflava</name>
    <dbReference type="NCBI Taxonomy" id="84480"/>
    <lineage>
        <taxon>Bacteria</taxon>
        <taxon>Bacillati</taxon>
        <taxon>Actinomycetota</taxon>
        <taxon>Actinomycetes</taxon>
        <taxon>Pseudonocardiales</taxon>
        <taxon>Pseudonocardiaceae</taxon>
        <taxon>Amycolatopsis</taxon>
        <taxon>Amycolatopsis methanolica group</taxon>
    </lineage>
</organism>
<dbReference type="SUPFAM" id="SSF53335">
    <property type="entry name" value="S-adenosyl-L-methionine-dependent methyltransferases"/>
    <property type="match status" value="1"/>
</dbReference>
<dbReference type="PANTHER" id="PTHR43591">
    <property type="entry name" value="METHYLTRANSFERASE"/>
    <property type="match status" value="1"/>
</dbReference>
<dbReference type="CDD" id="cd02440">
    <property type="entry name" value="AdoMet_MTases"/>
    <property type="match status" value="1"/>
</dbReference>
<reference evidence="2 3" key="1">
    <citation type="submission" date="2018-11" db="EMBL/GenBank/DDBJ databases">
        <title>Sequencing the genomes of 1000 actinobacteria strains.</title>
        <authorList>
            <person name="Klenk H.-P."/>
        </authorList>
    </citation>
    <scope>NUCLEOTIDE SEQUENCE [LARGE SCALE GENOMIC DNA]</scope>
    <source>
        <strain evidence="2 3">DSM 44348</strain>
    </source>
</reference>
<dbReference type="EMBL" id="RKHY01000001">
    <property type="protein sequence ID" value="ROS41537.1"/>
    <property type="molecule type" value="Genomic_DNA"/>
</dbReference>
<feature type="domain" description="Methyltransferase type 11" evidence="1">
    <location>
        <begin position="42"/>
        <end position="130"/>
    </location>
</feature>
<keyword evidence="3" id="KW-1185">Reference proteome</keyword>
<protein>
    <submittedName>
        <fullName evidence="2">Methyltransferase family protein</fullName>
    </submittedName>
</protein>
<dbReference type="Proteomes" id="UP000274843">
    <property type="component" value="Unassembled WGS sequence"/>
</dbReference>
<evidence type="ECO:0000259" key="1">
    <source>
        <dbReference type="Pfam" id="PF08241"/>
    </source>
</evidence>
<dbReference type="Pfam" id="PF08241">
    <property type="entry name" value="Methyltransf_11"/>
    <property type="match status" value="1"/>
</dbReference>
<evidence type="ECO:0000313" key="2">
    <source>
        <dbReference type="EMBL" id="ROS41537.1"/>
    </source>
</evidence>
<dbReference type="PANTHER" id="PTHR43591:SF24">
    <property type="entry name" value="2-METHOXY-6-POLYPRENYL-1,4-BENZOQUINOL METHYLASE, MITOCHONDRIAL"/>
    <property type="match status" value="1"/>
</dbReference>
<proteinExistence type="predicted"/>
<sequence length="250" mass="27078">MRVLEGYAPGFEQDALSVMASRTAADRAEYVLRLLRPGMRVLDVGCGPGTITAGFATIAGRGNVLGVDREPGQFPESSKVEFVAGDVYALPVADESVDLVFAHALFEHLARPVDALAEIRRVLRPGGTVALSTSDWSRARLRPGTANVAAALRGHYLLRRRAGGDPFAGKHVASWVASAGFRDIRTHGRFRSDMSYRQLARYVEARLDAALSASPLERDQLASAARSAWAWSHAGDGDFAQYWVELIAVK</sequence>
<keyword evidence="2" id="KW-0808">Transferase</keyword>